<evidence type="ECO:0000313" key="1">
    <source>
        <dbReference type="EMBL" id="KAJ8335454.1"/>
    </source>
</evidence>
<organism evidence="1 2">
    <name type="scientific">Synaphobranchus kaupii</name>
    <name type="common">Kaup's arrowtooth eel</name>
    <dbReference type="NCBI Taxonomy" id="118154"/>
    <lineage>
        <taxon>Eukaryota</taxon>
        <taxon>Metazoa</taxon>
        <taxon>Chordata</taxon>
        <taxon>Craniata</taxon>
        <taxon>Vertebrata</taxon>
        <taxon>Euteleostomi</taxon>
        <taxon>Actinopterygii</taxon>
        <taxon>Neopterygii</taxon>
        <taxon>Teleostei</taxon>
        <taxon>Anguilliformes</taxon>
        <taxon>Synaphobranchidae</taxon>
        <taxon>Synaphobranchus</taxon>
    </lineage>
</organism>
<proteinExistence type="predicted"/>
<keyword evidence="2" id="KW-1185">Reference proteome</keyword>
<gene>
    <name evidence="1" type="ORF">SKAU_G00387960</name>
</gene>
<dbReference type="Proteomes" id="UP001152622">
    <property type="component" value="Chromosome 20"/>
</dbReference>
<protein>
    <submittedName>
        <fullName evidence="1">Uncharacterized protein</fullName>
    </submittedName>
</protein>
<sequence>MCPSLAQPASRRLDRMLGDDKHLFVLPGFNFLRYRRSYAHSPAVNRVLTRGFRADVCRLLIYIGLRFLKLLLRDYAGRLRGGYILRNPLFTLSTRPFSGIGLR</sequence>
<reference evidence="1" key="1">
    <citation type="journal article" date="2023" name="Science">
        <title>Genome structures resolve the early diversification of teleost fishes.</title>
        <authorList>
            <person name="Parey E."/>
            <person name="Louis A."/>
            <person name="Montfort J."/>
            <person name="Bouchez O."/>
            <person name="Roques C."/>
            <person name="Iampietro C."/>
            <person name="Lluch J."/>
            <person name="Castinel A."/>
            <person name="Donnadieu C."/>
            <person name="Desvignes T."/>
            <person name="Floi Bucao C."/>
            <person name="Jouanno E."/>
            <person name="Wen M."/>
            <person name="Mejri S."/>
            <person name="Dirks R."/>
            <person name="Jansen H."/>
            <person name="Henkel C."/>
            <person name="Chen W.J."/>
            <person name="Zahm M."/>
            <person name="Cabau C."/>
            <person name="Klopp C."/>
            <person name="Thompson A.W."/>
            <person name="Robinson-Rechavi M."/>
            <person name="Braasch I."/>
            <person name="Lecointre G."/>
            <person name="Bobe J."/>
            <person name="Postlethwait J.H."/>
            <person name="Berthelot C."/>
            <person name="Roest Crollius H."/>
            <person name="Guiguen Y."/>
        </authorList>
    </citation>
    <scope>NUCLEOTIDE SEQUENCE</scope>
    <source>
        <strain evidence="1">WJC10195</strain>
    </source>
</reference>
<dbReference type="EMBL" id="JAINUF010000020">
    <property type="protein sequence ID" value="KAJ8335454.1"/>
    <property type="molecule type" value="Genomic_DNA"/>
</dbReference>
<accession>A0A9Q1EAZ6</accession>
<dbReference type="AlphaFoldDB" id="A0A9Q1EAZ6"/>
<evidence type="ECO:0000313" key="2">
    <source>
        <dbReference type="Proteomes" id="UP001152622"/>
    </source>
</evidence>
<comment type="caution">
    <text evidence="1">The sequence shown here is derived from an EMBL/GenBank/DDBJ whole genome shotgun (WGS) entry which is preliminary data.</text>
</comment>
<name>A0A9Q1EAZ6_SYNKA</name>